<reference evidence="1" key="2">
    <citation type="submission" date="2020-09" db="EMBL/GenBank/DDBJ databases">
        <authorList>
            <person name="Sun Q."/>
            <person name="Zhou Y."/>
        </authorList>
    </citation>
    <scope>NUCLEOTIDE SEQUENCE</scope>
    <source>
        <strain evidence="1">CGMCC 1.15880</strain>
    </source>
</reference>
<dbReference type="InterPro" id="IPR023198">
    <property type="entry name" value="PGP-like_dom2"/>
</dbReference>
<evidence type="ECO:0000313" key="1">
    <source>
        <dbReference type="EMBL" id="GGA17893.1"/>
    </source>
</evidence>
<dbReference type="EMBL" id="BMKA01000002">
    <property type="protein sequence ID" value="GGA17893.1"/>
    <property type="molecule type" value="Genomic_DNA"/>
</dbReference>
<dbReference type="GO" id="GO:0004713">
    <property type="term" value="F:protein tyrosine kinase activity"/>
    <property type="evidence" value="ECO:0007669"/>
    <property type="project" value="TreeGrafter"/>
</dbReference>
<reference evidence="1" key="1">
    <citation type="journal article" date="2014" name="Int. J. Syst. Evol. Microbiol.">
        <title>Complete genome sequence of Corynebacterium casei LMG S-19264T (=DSM 44701T), isolated from a smear-ripened cheese.</title>
        <authorList>
            <consortium name="US DOE Joint Genome Institute (JGI-PGF)"/>
            <person name="Walter F."/>
            <person name="Albersmeier A."/>
            <person name="Kalinowski J."/>
            <person name="Ruckert C."/>
        </authorList>
    </citation>
    <scope>NUCLEOTIDE SEQUENCE</scope>
    <source>
        <strain evidence="1">CGMCC 1.15880</strain>
    </source>
</reference>
<dbReference type="InterPro" id="IPR050155">
    <property type="entry name" value="HAD-like_hydrolase_sf"/>
</dbReference>
<dbReference type="Proteomes" id="UP000628017">
    <property type="component" value="Unassembled WGS sequence"/>
</dbReference>
<accession>A0A916VPR8</accession>
<dbReference type="RefSeq" id="WP_188673665.1">
    <property type="nucleotide sequence ID" value="NZ_BMKA01000002.1"/>
</dbReference>
<dbReference type="PANTHER" id="PTHR43434:SF20">
    <property type="entry name" value="5'-NUCLEOTIDASE"/>
    <property type="match status" value="1"/>
</dbReference>
<comment type="caution">
    <text evidence="1">The sequence shown here is derived from an EMBL/GenBank/DDBJ whole genome shotgun (WGS) entry which is preliminary data.</text>
</comment>
<dbReference type="Pfam" id="PF13419">
    <property type="entry name" value="HAD_2"/>
    <property type="match status" value="1"/>
</dbReference>
<dbReference type="AlphaFoldDB" id="A0A916VPR8"/>
<dbReference type="Gene3D" id="1.10.150.240">
    <property type="entry name" value="Putative phosphatase, domain 2"/>
    <property type="match status" value="1"/>
</dbReference>
<proteinExistence type="predicted"/>
<gene>
    <name evidence="1" type="ORF">GCM10011498_18150</name>
</gene>
<dbReference type="InterPro" id="IPR041492">
    <property type="entry name" value="HAD_2"/>
</dbReference>
<dbReference type="Gene3D" id="3.40.50.1000">
    <property type="entry name" value="HAD superfamily/HAD-like"/>
    <property type="match status" value="1"/>
</dbReference>
<dbReference type="InterPro" id="IPR036412">
    <property type="entry name" value="HAD-like_sf"/>
</dbReference>
<protein>
    <submittedName>
        <fullName evidence="1">Hydrolase</fullName>
    </submittedName>
</protein>
<organism evidence="1 2">
    <name type="scientific">Neptunicoccus cionae</name>
    <dbReference type="NCBI Taxonomy" id="2035344"/>
    <lineage>
        <taxon>Bacteria</taxon>
        <taxon>Pseudomonadati</taxon>
        <taxon>Pseudomonadota</taxon>
        <taxon>Alphaproteobacteria</taxon>
        <taxon>Rhodobacterales</taxon>
        <taxon>Paracoccaceae</taxon>
        <taxon>Neptunicoccus</taxon>
    </lineage>
</organism>
<keyword evidence="2" id="KW-1185">Reference proteome</keyword>
<evidence type="ECO:0000313" key="2">
    <source>
        <dbReference type="Proteomes" id="UP000628017"/>
    </source>
</evidence>
<sequence length="220" mass="24089">MLTLFFDLDGTLIDPKEGITQAIQHALGEMGMVDVPHADDLTWCIGPPLWNSFDVLLGPGADLDQAVDLYRAFYTDEAMYLADVYDGVGEMFDALHQVDAKMYITTSKPHVYAQEIIEHFGIHAHVEQLFGSELDGTNADKTDLLKFALDETGADPAKTVMVGDRRFDVFGARNNEIPSIGALWGFGEPDELHQSEADSLAGAPEEVPEIAFDLLGLDAD</sequence>
<keyword evidence="1" id="KW-0378">Hydrolase</keyword>
<dbReference type="GO" id="GO:0005829">
    <property type="term" value="C:cytosol"/>
    <property type="evidence" value="ECO:0007669"/>
    <property type="project" value="TreeGrafter"/>
</dbReference>
<dbReference type="PANTHER" id="PTHR43434">
    <property type="entry name" value="PHOSPHOGLYCOLATE PHOSPHATASE"/>
    <property type="match status" value="1"/>
</dbReference>
<dbReference type="SUPFAM" id="SSF56784">
    <property type="entry name" value="HAD-like"/>
    <property type="match status" value="1"/>
</dbReference>
<name>A0A916VPR8_9RHOB</name>
<dbReference type="InterPro" id="IPR023214">
    <property type="entry name" value="HAD_sf"/>
</dbReference>
<dbReference type="GO" id="GO:0016787">
    <property type="term" value="F:hydrolase activity"/>
    <property type="evidence" value="ECO:0007669"/>
    <property type="project" value="UniProtKB-KW"/>
</dbReference>